<sequence length="170" mass="18566">MSRIGVYPGTFDPPTLGHFDIIRRGAKLVDRLVLGIGVNSSKAPLFDFEERLEMMRELVAGLADEPGVGEIAVVPFKGLVVHFAREHRATVLLRGLRSGTDFDYEFQMTGMNATMAPEVETVFLMADLAHQAIASSLVKDVAKLGGPYAAFVPPVVAERLRLKLEKLKSA</sequence>
<dbReference type="PRINTS" id="PR01020">
    <property type="entry name" value="LPSBIOSNTHSS"/>
</dbReference>
<feature type="binding site" evidence="9">
    <location>
        <position position="18"/>
    </location>
    <ligand>
        <name>ATP</name>
        <dbReference type="ChEBI" id="CHEBI:30616"/>
    </ligand>
</feature>
<dbReference type="GO" id="GO:0004595">
    <property type="term" value="F:pantetheine-phosphate adenylyltransferase activity"/>
    <property type="evidence" value="ECO:0007669"/>
    <property type="project" value="UniProtKB-UniRule"/>
</dbReference>
<dbReference type="CDD" id="cd02163">
    <property type="entry name" value="PPAT"/>
    <property type="match status" value="1"/>
</dbReference>
<feature type="binding site" evidence="9">
    <location>
        <begin position="10"/>
        <end position="11"/>
    </location>
    <ligand>
        <name>ATP</name>
        <dbReference type="ChEBI" id="CHEBI:30616"/>
    </ligand>
</feature>
<evidence type="ECO:0000256" key="2">
    <source>
        <dbReference type="ARBA" id="ARBA00022679"/>
    </source>
</evidence>
<comment type="function">
    <text evidence="9">Reversibly transfers an adenylyl group from ATP to 4'-phosphopantetheine, yielding dephospho-CoA (dPCoA) and pyrophosphate.</text>
</comment>
<comment type="pathway">
    <text evidence="9">Cofactor biosynthesis; coenzyme A biosynthesis; CoA from (R)-pantothenate: step 4/5.</text>
</comment>
<feature type="binding site" evidence="9">
    <location>
        <position position="42"/>
    </location>
    <ligand>
        <name>substrate</name>
    </ligand>
</feature>
<keyword evidence="7 9" id="KW-0173">Coenzyme A biosynthesis</keyword>
<comment type="catalytic activity">
    <reaction evidence="8 9">
        <text>(R)-4'-phosphopantetheine + ATP + H(+) = 3'-dephospho-CoA + diphosphate</text>
        <dbReference type="Rhea" id="RHEA:19801"/>
        <dbReference type="ChEBI" id="CHEBI:15378"/>
        <dbReference type="ChEBI" id="CHEBI:30616"/>
        <dbReference type="ChEBI" id="CHEBI:33019"/>
        <dbReference type="ChEBI" id="CHEBI:57328"/>
        <dbReference type="ChEBI" id="CHEBI:61723"/>
        <dbReference type="EC" id="2.7.7.3"/>
    </reaction>
</comment>
<dbReference type="Proteomes" id="UP000246077">
    <property type="component" value="Unassembled WGS sequence"/>
</dbReference>
<dbReference type="GO" id="GO:0005524">
    <property type="term" value="F:ATP binding"/>
    <property type="evidence" value="ECO:0007669"/>
    <property type="project" value="UniProtKB-KW"/>
</dbReference>
<evidence type="ECO:0000256" key="8">
    <source>
        <dbReference type="ARBA" id="ARBA00029346"/>
    </source>
</evidence>
<reference evidence="12" key="1">
    <citation type="submission" date="2018-05" db="EMBL/GenBank/DDBJ databases">
        <title>Zavarzinia sp. HR-AS.</title>
        <authorList>
            <person name="Lee Y."/>
            <person name="Jeon C.O."/>
        </authorList>
    </citation>
    <scope>NUCLEOTIDE SEQUENCE [LARGE SCALE GENOMIC DNA]</scope>
    <source>
        <strain evidence="12">DSM 1231</strain>
    </source>
</reference>
<dbReference type="GO" id="GO:0005737">
    <property type="term" value="C:cytoplasm"/>
    <property type="evidence" value="ECO:0007669"/>
    <property type="project" value="UniProtKB-SubCell"/>
</dbReference>
<keyword evidence="5 9" id="KW-0067">ATP-binding</keyword>
<dbReference type="RefSeq" id="WP_109922300.1">
    <property type="nucleotide sequence ID" value="NZ_QGLF01000004.1"/>
</dbReference>
<keyword evidence="4 9" id="KW-0547">Nucleotide-binding</keyword>
<comment type="cofactor">
    <cofactor evidence="9">
        <name>Mg(2+)</name>
        <dbReference type="ChEBI" id="CHEBI:18420"/>
    </cofactor>
</comment>
<evidence type="ECO:0000256" key="3">
    <source>
        <dbReference type="ARBA" id="ARBA00022695"/>
    </source>
</evidence>
<evidence type="ECO:0000256" key="4">
    <source>
        <dbReference type="ARBA" id="ARBA00022741"/>
    </source>
</evidence>
<feature type="binding site" evidence="9">
    <location>
        <position position="80"/>
    </location>
    <ligand>
        <name>substrate</name>
    </ligand>
</feature>
<evidence type="ECO:0000256" key="9">
    <source>
        <dbReference type="HAMAP-Rule" id="MF_00151"/>
    </source>
</evidence>
<dbReference type="AlphaFoldDB" id="A0A317E1T3"/>
<evidence type="ECO:0000313" key="12">
    <source>
        <dbReference type="Proteomes" id="UP000246077"/>
    </source>
</evidence>
<feature type="binding site" evidence="9">
    <location>
        <begin position="130"/>
        <end position="136"/>
    </location>
    <ligand>
        <name>ATP</name>
        <dbReference type="ChEBI" id="CHEBI:30616"/>
    </ligand>
</feature>
<dbReference type="SUPFAM" id="SSF52374">
    <property type="entry name" value="Nucleotidylyl transferase"/>
    <property type="match status" value="1"/>
</dbReference>
<dbReference type="InterPro" id="IPR004821">
    <property type="entry name" value="Cyt_trans-like"/>
</dbReference>
<feature type="domain" description="Cytidyltransferase-like" evidence="10">
    <location>
        <begin position="6"/>
        <end position="139"/>
    </location>
</feature>
<feature type="binding site" evidence="9">
    <location>
        <begin position="95"/>
        <end position="97"/>
    </location>
    <ligand>
        <name>ATP</name>
        <dbReference type="ChEBI" id="CHEBI:30616"/>
    </ligand>
</feature>
<keyword evidence="1 9" id="KW-0963">Cytoplasm</keyword>
<feature type="binding site" evidence="9">
    <location>
        <position position="94"/>
    </location>
    <ligand>
        <name>substrate</name>
    </ligand>
</feature>
<dbReference type="EMBL" id="QGLF01000004">
    <property type="protein sequence ID" value="PWR20086.1"/>
    <property type="molecule type" value="Genomic_DNA"/>
</dbReference>
<dbReference type="GO" id="GO:0015937">
    <property type="term" value="P:coenzyme A biosynthetic process"/>
    <property type="evidence" value="ECO:0007669"/>
    <property type="project" value="UniProtKB-UniRule"/>
</dbReference>
<keyword evidence="12" id="KW-1185">Reference proteome</keyword>
<dbReference type="PANTHER" id="PTHR21342:SF1">
    <property type="entry name" value="PHOSPHOPANTETHEINE ADENYLYLTRANSFERASE"/>
    <property type="match status" value="1"/>
</dbReference>
<dbReference type="Gene3D" id="3.40.50.620">
    <property type="entry name" value="HUPs"/>
    <property type="match status" value="1"/>
</dbReference>
<dbReference type="NCBIfam" id="TIGR01510">
    <property type="entry name" value="coaD_prev_kdtB"/>
    <property type="match status" value="1"/>
</dbReference>
<organism evidence="11 12">
    <name type="scientific">Zavarzinia compransoris</name>
    <dbReference type="NCBI Taxonomy" id="1264899"/>
    <lineage>
        <taxon>Bacteria</taxon>
        <taxon>Pseudomonadati</taxon>
        <taxon>Pseudomonadota</taxon>
        <taxon>Alphaproteobacteria</taxon>
        <taxon>Rhodospirillales</taxon>
        <taxon>Zavarziniaceae</taxon>
        <taxon>Zavarzinia</taxon>
    </lineage>
</organism>
<protein>
    <recommendedName>
        <fullName evidence="9">Phosphopantetheine adenylyltransferase</fullName>
        <ecNumber evidence="9">2.7.7.3</ecNumber>
    </recommendedName>
    <alternativeName>
        <fullName evidence="9">Dephospho-CoA pyrophosphorylase</fullName>
    </alternativeName>
    <alternativeName>
        <fullName evidence="9">Pantetheine-phosphate adenylyltransferase</fullName>
        <shortName evidence="9">PPAT</shortName>
    </alternativeName>
</protein>
<accession>A0A317E1T3</accession>
<evidence type="ECO:0000256" key="7">
    <source>
        <dbReference type="ARBA" id="ARBA00022993"/>
    </source>
</evidence>
<keyword evidence="6 9" id="KW-0460">Magnesium</keyword>
<keyword evidence="3 9" id="KW-0548">Nucleotidyltransferase</keyword>
<evidence type="ECO:0000259" key="10">
    <source>
        <dbReference type="Pfam" id="PF01467"/>
    </source>
</evidence>
<keyword evidence="2 9" id="KW-0808">Transferase</keyword>
<gene>
    <name evidence="9" type="primary">coaD</name>
    <name evidence="11" type="ORF">DKG75_16770</name>
</gene>
<feature type="binding site" evidence="9">
    <location>
        <position position="10"/>
    </location>
    <ligand>
        <name>substrate</name>
    </ligand>
</feature>
<name>A0A317E1T3_9PROT</name>
<proteinExistence type="inferred from homology"/>
<evidence type="ECO:0000256" key="5">
    <source>
        <dbReference type="ARBA" id="ARBA00022840"/>
    </source>
</evidence>
<comment type="subcellular location">
    <subcellularLocation>
        <location evidence="9">Cytoplasm</location>
    </subcellularLocation>
</comment>
<comment type="subunit">
    <text evidence="9">Homohexamer.</text>
</comment>
<dbReference type="NCBIfam" id="TIGR00125">
    <property type="entry name" value="cyt_tran_rel"/>
    <property type="match status" value="1"/>
</dbReference>
<evidence type="ECO:0000313" key="11">
    <source>
        <dbReference type="EMBL" id="PWR20086.1"/>
    </source>
</evidence>
<feature type="site" description="Transition state stabilizer" evidence="9">
    <location>
        <position position="18"/>
    </location>
</feature>
<dbReference type="PANTHER" id="PTHR21342">
    <property type="entry name" value="PHOSPHOPANTETHEINE ADENYLYLTRANSFERASE"/>
    <property type="match status" value="1"/>
</dbReference>
<dbReference type="EC" id="2.7.7.3" evidence="9"/>
<comment type="similarity">
    <text evidence="9">Belongs to the bacterial CoaD family.</text>
</comment>
<dbReference type="InterPro" id="IPR001980">
    <property type="entry name" value="PPAT"/>
</dbReference>
<evidence type="ECO:0000256" key="6">
    <source>
        <dbReference type="ARBA" id="ARBA00022842"/>
    </source>
</evidence>
<evidence type="ECO:0000256" key="1">
    <source>
        <dbReference type="ARBA" id="ARBA00022490"/>
    </source>
</evidence>
<dbReference type="Pfam" id="PF01467">
    <property type="entry name" value="CTP_transf_like"/>
    <property type="match status" value="1"/>
</dbReference>
<dbReference type="InterPro" id="IPR014729">
    <property type="entry name" value="Rossmann-like_a/b/a_fold"/>
</dbReference>
<dbReference type="UniPathway" id="UPA00241">
    <property type="reaction ID" value="UER00355"/>
</dbReference>
<feature type="binding site" evidence="9">
    <location>
        <position position="105"/>
    </location>
    <ligand>
        <name>ATP</name>
        <dbReference type="ChEBI" id="CHEBI:30616"/>
    </ligand>
</feature>
<comment type="caution">
    <text evidence="11">The sequence shown here is derived from an EMBL/GenBank/DDBJ whole genome shotgun (WGS) entry which is preliminary data.</text>
</comment>
<dbReference type="OrthoDB" id="9806661at2"/>
<dbReference type="HAMAP" id="MF_00151">
    <property type="entry name" value="PPAT_bact"/>
    <property type="match status" value="1"/>
</dbReference>